<dbReference type="EMBL" id="BAAARY010000035">
    <property type="protein sequence ID" value="GAA2532595.1"/>
    <property type="molecule type" value="Genomic_DNA"/>
</dbReference>
<dbReference type="InterPro" id="IPR036457">
    <property type="entry name" value="PPM-type-like_dom_sf"/>
</dbReference>
<dbReference type="Proteomes" id="UP001499978">
    <property type="component" value="Unassembled WGS sequence"/>
</dbReference>
<evidence type="ECO:0000313" key="2">
    <source>
        <dbReference type="Proteomes" id="UP001499978"/>
    </source>
</evidence>
<organism evidence="1 2">
    <name type="scientific">Pilimelia columellifera subsp. columellifera</name>
    <dbReference type="NCBI Taxonomy" id="706583"/>
    <lineage>
        <taxon>Bacteria</taxon>
        <taxon>Bacillati</taxon>
        <taxon>Actinomycetota</taxon>
        <taxon>Actinomycetes</taxon>
        <taxon>Micromonosporales</taxon>
        <taxon>Micromonosporaceae</taxon>
        <taxon>Pilimelia</taxon>
    </lineage>
</organism>
<sequence length="267" mass="28865">MRAETVTDAGRPGTPNEDWALANETLLMALDGATVRTETGCQHGVPWYVAKLGASLTAFAAERTDSLGVSLTLAIQFVADQHRECDLSHPGTPSAGVGIVRLNGEHLEYLVLGDVTVIIDTTDGIQVISDDRVSNTATAERAEADRHPFGSAEKQAALLRMKHAELAVRNTEGGYWIAAADPRAATHAISDRLPLNSVRRVALLTDGATRAVEPFKLLDWPQLLDVLQQNGSRELINRVRAIEAADPQCTRWPRNKRSDDATAVFAA</sequence>
<gene>
    <name evidence="1" type="ORF">GCM10010201_35150</name>
</gene>
<dbReference type="RefSeq" id="WP_344174518.1">
    <property type="nucleotide sequence ID" value="NZ_BAAARY010000035.1"/>
</dbReference>
<evidence type="ECO:0000313" key="1">
    <source>
        <dbReference type="EMBL" id="GAA2532595.1"/>
    </source>
</evidence>
<reference evidence="1 2" key="1">
    <citation type="journal article" date="2019" name="Int. J. Syst. Evol. Microbiol.">
        <title>The Global Catalogue of Microorganisms (GCM) 10K type strain sequencing project: providing services to taxonomists for standard genome sequencing and annotation.</title>
        <authorList>
            <consortium name="The Broad Institute Genomics Platform"/>
            <consortium name="The Broad Institute Genome Sequencing Center for Infectious Disease"/>
            <person name="Wu L."/>
            <person name="Ma J."/>
        </authorList>
    </citation>
    <scope>NUCLEOTIDE SEQUENCE [LARGE SCALE GENOMIC DNA]</scope>
    <source>
        <strain evidence="1 2">JCM 3367</strain>
    </source>
</reference>
<name>A0ABN3NRI8_9ACTN</name>
<dbReference type="Gene3D" id="3.60.40.10">
    <property type="entry name" value="PPM-type phosphatase domain"/>
    <property type="match status" value="1"/>
</dbReference>
<comment type="caution">
    <text evidence="1">The sequence shown here is derived from an EMBL/GenBank/DDBJ whole genome shotgun (WGS) entry which is preliminary data.</text>
</comment>
<accession>A0ABN3NRI8</accession>
<proteinExistence type="predicted"/>
<protein>
    <submittedName>
        <fullName evidence="1">Protein phosphatase 2C domain-containing protein</fullName>
    </submittedName>
</protein>
<keyword evidence="2" id="KW-1185">Reference proteome</keyword>